<keyword evidence="1" id="KW-0732">Signal</keyword>
<proteinExistence type="predicted"/>
<dbReference type="InterPro" id="IPR029058">
    <property type="entry name" value="AB_hydrolase_fold"/>
</dbReference>
<keyword evidence="3" id="KW-1185">Reference proteome</keyword>
<dbReference type="AlphaFoldDB" id="A0A8J7Q9D3"/>
<reference evidence="2" key="1">
    <citation type="submission" date="2021-03" db="EMBL/GenBank/DDBJ databases">
        <authorList>
            <person name="Wang G."/>
        </authorList>
    </citation>
    <scope>NUCLEOTIDE SEQUENCE</scope>
    <source>
        <strain evidence="2">KCTC 12899</strain>
    </source>
</reference>
<evidence type="ECO:0000256" key="1">
    <source>
        <dbReference type="ARBA" id="ARBA00022729"/>
    </source>
</evidence>
<dbReference type="PANTHER" id="PTHR43037:SF1">
    <property type="entry name" value="BLL1128 PROTEIN"/>
    <property type="match status" value="1"/>
</dbReference>
<dbReference type="SUPFAM" id="SSF53474">
    <property type="entry name" value="alpha/beta-Hydrolases"/>
    <property type="match status" value="1"/>
</dbReference>
<sequence length="677" mass="72663">MKTTFVRPMWQIRLGWILGLLLLGPLLKAQVDPIRDSEPGALISRGQHLVYRLFVDEAATPASPRPLVVYLHGLGERGTDNERPVKRHIQPMIETLVNDPDYHGYLVVPQSSNGWWNGTAVADLAHSLLQDPGLYIDPANIVVVGISAGGSGTYEAVASGLDTFAAGVPLSAPQRTNTAAACAQRAMWLIHGNRDSQVGHSHSITMRRLMEEQGGTPRYTEVDGMGHGGWSRIFAEDPRYVGDYEGGSPADPPTEGFYDWLFAQSLAAEARPEPLSVNQTIWVELGWPDTNNNPNQETIGADAQGRLWNNFVKYQQTAFSARLHDQTGRTTSASIGIEEGFSGIFARTETVGGDLPQTAAFDGVFVGDRSGHDAALDQNGRVIIAGLTPDAPYRVAMFASASGDDYGRGRLTRATIDGLVRDVNAADNQNEWAVFEKVYADDTGRIAMTVGVAPDGGTRYAQMNALSVTALPEDEPLEPRLEEGRSLMVDFGAPTLTCPAQDGHGRFWNNVTLRQSTAANPSLENGVDDQGAATGINMVIPVGFQGYNGLGVVDDSLFPAQAQRDTFWSGSHASHEAGLTRPGQVRLTGLTPGAVYDVSLFASRQGADGDRDRLTRYTLGGHFIDFDVTDNTATTVDFDGVQAGTDGTLTLDVAVSPAGTGRYCYLGTLVLTAVDVP</sequence>
<dbReference type="Proteomes" id="UP000664417">
    <property type="component" value="Unassembled WGS sequence"/>
</dbReference>
<dbReference type="PANTHER" id="PTHR43037">
    <property type="entry name" value="UNNAMED PRODUCT-RELATED"/>
    <property type="match status" value="1"/>
</dbReference>
<comment type="caution">
    <text evidence="2">The sequence shown here is derived from an EMBL/GenBank/DDBJ whole genome shotgun (WGS) entry which is preliminary data.</text>
</comment>
<dbReference type="Gene3D" id="3.40.50.1820">
    <property type="entry name" value="alpha/beta hydrolase"/>
    <property type="match status" value="1"/>
</dbReference>
<gene>
    <name evidence="2" type="ORF">J3U88_16750</name>
</gene>
<protein>
    <submittedName>
        <fullName evidence="2">Uncharacterized protein</fullName>
    </submittedName>
</protein>
<organism evidence="2 3">
    <name type="scientific">Acanthopleuribacter pedis</name>
    <dbReference type="NCBI Taxonomy" id="442870"/>
    <lineage>
        <taxon>Bacteria</taxon>
        <taxon>Pseudomonadati</taxon>
        <taxon>Acidobacteriota</taxon>
        <taxon>Holophagae</taxon>
        <taxon>Acanthopleuribacterales</taxon>
        <taxon>Acanthopleuribacteraceae</taxon>
        <taxon>Acanthopleuribacter</taxon>
    </lineage>
</organism>
<evidence type="ECO:0000313" key="3">
    <source>
        <dbReference type="Proteomes" id="UP000664417"/>
    </source>
</evidence>
<accession>A0A8J7Q9D3</accession>
<evidence type="ECO:0000313" key="2">
    <source>
        <dbReference type="EMBL" id="MBO1320127.1"/>
    </source>
</evidence>
<dbReference type="RefSeq" id="WP_207860078.1">
    <property type="nucleotide sequence ID" value="NZ_JAFREP010000015.1"/>
</dbReference>
<name>A0A8J7Q9D3_9BACT</name>
<dbReference type="EMBL" id="JAFREP010000015">
    <property type="protein sequence ID" value="MBO1320127.1"/>
    <property type="molecule type" value="Genomic_DNA"/>
</dbReference>
<dbReference type="InterPro" id="IPR050955">
    <property type="entry name" value="Plant_Biomass_Hydrol_Est"/>
</dbReference>